<sequence length="111" mass="12362">MDFKRFLGCHNSNLNNNNNGLNNNNSNSNNDSTTLNVTIGNSNQSIVIPKTSSYKEMISTIKDKFGINSKSTLCIKCENSNGEMFSLASDCHVRKAYSQQPDNQPKELRLV</sequence>
<gene>
    <name evidence="2" type="ORF">DICPUDRAFT_79716</name>
</gene>
<evidence type="ECO:0000256" key="1">
    <source>
        <dbReference type="SAM" id="MobiDB-lite"/>
    </source>
</evidence>
<dbReference type="SUPFAM" id="SSF54277">
    <property type="entry name" value="CAD &amp; PB1 domains"/>
    <property type="match status" value="1"/>
</dbReference>
<reference evidence="3" key="1">
    <citation type="journal article" date="2011" name="Genome Biol.">
        <title>Comparative genomics of the social amoebae Dictyostelium discoideum and Dictyostelium purpureum.</title>
        <authorList>
            <consortium name="US DOE Joint Genome Institute (JGI-PGF)"/>
            <person name="Sucgang R."/>
            <person name="Kuo A."/>
            <person name="Tian X."/>
            <person name="Salerno W."/>
            <person name="Parikh A."/>
            <person name="Feasley C.L."/>
            <person name="Dalin E."/>
            <person name="Tu H."/>
            <person name="Huang E."/>
            <person name="Barry K."/>
            <person name="Lindquist E."/>
            <person name="Shapiro H."/>
            <person name="Bruce D."/>
            <person name="Schmutz J."/>
            <person name="Salamov A."/>
            <person name="Fey P."/>
            <person name="Gaudet P."/>
            <person name="Anjard C."/>
            <person name="Babu M.M."/>
            <person name="Basu S."/>
            <person name="Bushmanova Y."/>
            <person name="van der Wel H."/>
            <person name="Katoh-Kurasawa M."/>
            <person name="Dinh C."/>
            <person name="Coutinho P.M."/>
            <person name="Saito T."/>
            <person name="Elias M."/>
            <person name="Schaap P."/>
            <person name="Kay R.R."/>
            <person name="Henrissat B."/>
            <person name="Eichinger L."/>
            <person name="Rivero F."/>
            <person name="Putnam N.H."/>
            <person name="West C.M."/>
            <person name="Loomis W.F."/>
            <person name="Chisholm R.L."/>
            <person name="Shaulsky G."/>
            <person name="Strassmann J.E."/>
            <person name="Queller D.C."/>
            <person name="Kuspa A."/>
            <person name="Grigoriev I.V."/>
        </authorList>
    </citation>
    <scope>NUCLEOTIDE SEQUENCE [LARGE SCALE GENOMIC DNA]</scope>
    <source>
        <strain evidence="3">QSDP1</strain>
    </source>
</reference>
<dbReference type="eggNOG" id="ENOG502QPW5">
    <property type="taxonomic scope" value="Eukaryota"/>
</dbReference>
<protein>
    <recommendedName>
        <fullName evidence="4">PB1 domain-containing protein</fullName>
    </recommendedName>
</protein>
<proteinExistence type="predicted"/>
<dbReference type="GeneID" id="10499729"/>
<feature type="region of interest" description="Disordered" evidence="1">
    <location>
        <begin position="14"/>
        <end position="33"/>
    </location>
</feature>
<dbReference type="CDD" id="cd05992">
    <property type="entry name" value="PB1"/>
    <property type="match status" value="1"/>
</dbReference>
<dbReference type="RefSeq" id="XP_003288952.1">
    <property type="nucleotide sequence ID" value="XM_003288904.1"/>
</dbReference>
<keyword evidence="3" id="KW-1185">Reference proteome</keyword>
<dbReference type="AlphaFoldDB" id="F0ZNE6"/>
<evidence type="ECO:0008006" key="4">
    <source>
        <dbReference type="Google" id="ProtNLM"/>
    </source>
</evidence>
<dbReference type="KEGG" id="dpp:DICPUDRAFT_79716"/>
<dbReference type="VEuPathDB" id="AmoebaDB:DICPUDRAFT_79716"/>
<dbReference type="InParanoid" id="F0ZNE6"/>
<name>F0ZNE6_DICPU</name>
<dbReference type="STRING" id="5786.F0ZNE6"/>
<evidence type="ECO:0000313" key="3">
    <source>
        <dbReference type="Proteomes" id="UP000001064"/>
    </source>
</evidence>
<dbReference type="EMBL" id="GL871094">
    <property type="protein sequence ID" value="EGC34516.1"/>
    <property type="molecule type" value="Genomic_DNA"/>
</dbReference>
<organism evidence="2 3">
    <name type="scientific">Dictyostelium purpureum</name>
    <name type="common">Slime mold</name>
    <dbReference type="NCBI Taxonomy" id="5786"/>
    <lineage>
        <taxon>Eukaryota</taxon>
        <taxon>Amoebozoa</taxon>
        <taxon>Evosea</taxon>
        <taxon>Eumycetozoa</taxon>
        <taxon>Dictyostelia</taxon>
        <taxon>Dictyosteliales</taxon>
        <taxon>Dictyosteliaceae</taxon>
        <taxon>Dictyostelium</taxon>
    </lineage>
</organism>
<accession>F0ZNE6</accession>
<evidence type="ECO:0000313" key="2">
    <source>
        <dbReference type="EMBL" id="EGC34516.1"/>
    </source>
</evidence>
<feature type="non-terminal residue" evidence="2">
    <location>
        <position position="1"/>
    </location>
</feature>
<dbReference type="Proteomes" id="UP000001064">
    <property type="component" value="Unassembled WGS sequence"/>
</dbReference>